<sequence>MTYLTRFPINKTRRDARRLLASPYQMHAAIAGSFPVIHCLDSGKKRVLWRVDASEDGSARLYIVSPDKPSLVGLDEQIGWPDLPQQWETRSYDTFLSRIEIGQEYAFRLFANPVLSRSTRGGRTVPRNEKGKPKRIGHLTVLQQAAWLIGKDAYLGSGLEVPELFAHQEWNRAQRNGFEVLTNLDGTARLIVSHSGKQKLRSGRESCPITLSTAQFDGFLRVSDPDLLRSALVNGIGHAKGFGCGLLTLAPMVVR</sequence>
<accession>D0WFC7</accession>
<dbReference type="RefSeq" id="WP_006361700.1">
    <property type="nucleotide sequence ID" value="NZ_GG700630.1"/>
</dbReference>
<gene>
    <name evidence="1" type="primary">casE</name>
    <name evidence="1" type="ORF">HMPREF0762_00445</name>
</gene>
<dbReference type="AlphaFoldDB" id="D0WFC7"/>
<proteinExistence type="predicted"/>
<evidence type="ECO:0000313" key="2">
    <source>
        <dbReference type="Proteomes" id="UP000006001"/>
    </source>
</evidence>
<name>D0WFC7_SLAES</name>
<dbReference type="Gene3D" id="3.30.70.1200">
    <property type="entry name" value="Crispr-associated protein, domain 1"/>
    <property type="match status" value="1"/>
</dbReference>
<dbReference type="Pfam" id="PF08798">
    <property type="entry name" value="CRISPR_assoc"/>
    <property type="match status" value="1"/>
</dbReference>
<dbReference type="SUPFAM" id="SSF117987">
    <property type="entry name" value="CRISPR-associated protein"/>
    <property type="match status" value="2"/>
</dbReference>
<dbReference type="InterPro" id="IPR010179">
    <property type="entry name" value="CRISPR-assoc_prot_Cse3"/>
</dbReference>
<dbReference type="HOGENOM" id="CLU_080982_0_1_11"/>
<dbReference type="eggNOG" id="ENOG5030BEK">
    <property type="taxonomic scope" value="Bacteria"/>
</dbReference>
<keyword evidence="2" id="KW-1185">Reference proteome</keyword>
<dbReference type="NCBIfam" id="TIGR01907">
    <property type="entry name" value="casE_Cse3"/>
    <property type="match status" value="1"/>
</dbReference>
<protein>
    <submittedName>
        <fullName evidence="1">CRISPR system CASCADE complex protein CasE</fullName>
    </submittedName>
</protein>
<reference evidence="1" key="1">
    <citation type="submission" date="2009-10" db="EMBL/GenBank/DDBJ databases">
        <authorList>
            <person name="Weinstock G."/>
            <person name="Sodergren E."/>
            <person name="Clifton S."/>
            <person name="Fulton L."/>
            <person name="Fulton B."/>
            <person name="Courtney L."/>
            <person name="Fronick C."/>
            <person name="Harrison M."/>
            <person name="Strong C."/>
            <person name="Farmer C."/>
            <person name="Delahaunty K."/>
            <person name="Markovic C."/>
            <person name="Hall O."/>
            <person name="Minx P."/>
            <person name="Tomlinson C."/>
            <person name="Mitreva M."/>
            <person name="Nelson J."/>
            <person name="Hou S."/>
            <person name="Wollam A."/>
            <person name="Pepin K.H."/>
            <person name="Johnson M."/>
            <person name="Bhonagiri V."/>
            <person name="Nash W.E."/>
            <person name="Warren W."/>
            <person name="Chinwalla A."/>
            <person name="Mardis E.R."/>
            <person name="Wilson R.K."/>
        </authorList>
    </citation>
    <scope>NUCLEOTIDE SEQUENCE [LARGE SCALE GENOMIC DNA]</scope>
    <source>
        <strain evidence="1">ATCC 700122</strain>
    </source>
</reference>
<dbReference type="GeneID" id="85007083"/>
<dbReference type="Proteomes" id="UP000006001">
    <property type="component" value="Unassembled WGS sequence"/>
</dbReference>
<dbReference type="SMART" id="SM01101">
    <property type="entry name" value="CRISPR_assoc"/>
    <property type="match status" value="1"/>
</dbReference>
<comment type="caution">
    <text evidence="1">The sequence shown here is derived from an EMBL/GenBank/DDBJ whole genome shotgun (WGS) entry which is preliminary data.</text>
</comment>
<evidence type="ECO:0000313" key="1">
    <source>
        <dbReference type="EMBL" id="EEZ61811.1"/>
    </source>
</evidence>
<dbReference type="EMBL" id="ACUX02000005">
    <property type="protein sequence ID" value="EEZ61811.1"/>
    <property type="molecule type" value="Genomic_DNA"/>
</dbReference>
<dbReference type="CDD" id="cd09727">
    <property type="entry name" value="Cas6_I-E"/>
    <property type="match status" value="1"/>
</dbReference>
<dbReference type="STRING" id="649764.HMPREF0762_00445"/>
<organism evidence="1 2">
    <name type="scientific">Slackia exigua (strain ATCC 700122 / DSM 15923 / CIP 105133 / JCM 11022 / KCTC 5966 / S-7)</name>
    <dbReference type="NCBI Taxonomy" id="649764"/>
    <lineage>
        <taxon>Bacteria</taxon>
        <taxon>Bacillati</taxon>
        <taxon>Actinomycetota</taxon>
        <taxon>Coriobacteriia</taxon>
        <taxon>Eggerthellales</taxon>
        <taxon>Eggerthellaceae</taxon>
        <taxon>Slackia</taxon>
    </lineage>
</organism>
<dbReference type="OrthoDB" id="9795689at2"/>
<dbReference type="Gene3D" id="3.30.70.1210">
    <property type="entry name" value="Crispr-associated protein, domain 2"/>
    <property type="match status" value="1"/>
</dbReference>